<proteinExistence type="predicted"/>
<evidence type="ECO:0000313" key="2">
    <source>
        <dbReference type="EMBL" id="PNX66780.1"/>
    </source>
</evidence>
<dbReference type="EMBL" id="ASHM01017129">
    <property type="protein sequence ID" value="PNX98861.1"/>
    <property type="molecule type" value="Genomic_DNA"/>
</dbReference>
<dbReference type="EMBL" id="ASHM01083925">
    <property type="protein sequence ID" value="PNX60897.1"/>
    <property type="molecule type" value="Genomic_DNA"/>
</dbReference>
<dbReference type="EMBL" id="ASHM01100009">
    <property type="protein sequence ID" value="PNX66780.1"/>
    <property type="molecule type" value="Genomic_DNA"/>
</dbReference>
<dbReference type="PANTHER" id="PTHR33265">
    <property type="entry name" value="AVR9/CF-9 RAPIDLY ELICITED PROTEIN-RELATED"/>
    <property type="match status" value="1"/>
</dbReference>
<gene>
    <name evidence="3" type="ORF">L195_g022119</name>
    <name evidence="1" type="ORF">L195_g052171</name>
    <name evidence="2" type="ORF">L195_g055276</name>
</gene>
<dbReference type="InterPro" id="IPR008480">
    <property type="entry name" value="DUF761_pln"/>
</dbReference>
<dbReference type="STRING" id="57577.A0A2K3N727"/>
<dbReference type="AlphaFoldDB" id="A0A2K3N727"/>
<reference evidence="3 4" key="1">
    <citation type="journal article" date="2014" name="Am. J. Bot.">
        <title>Genome assembly and annotation for red clover (Trifolium pratense; Fabaceae).</title>
        <authorList>
            <person name="Istvanek J."/>
            <person name="Jaros M."/>
            <person name="Krenek A."/>
            <person name="Repkova J."/>
        </authorList>
    </citation>
    <scope>NUCLEOTIDE SEQUENCE [LARGE SCALE GENOMIC DNA]</scope>
    <source>
        <strain evidence="4">cv. Tatra</strain>
        <tissue evidence="3">Young leaves</tissue>
    </source>
</reference>
<accession>A0A2K3N727</accession>
<protein>
    <recommendedName>
        <fullName evidence="5">Avr9/Cf-9 rapidly elicited protein</fullName>
    </recommendedName>
</protein>
<evidence type="ECO:0000313" key="1">
    <source>
        <dbReference type="EMBL" id="PNX60897.1"/>
    </source>
</evidence>
<name>A0A2K3N727_TRIPR</name>
<dbReference type="PANTHER" id="PTHR33265:SF26">
    <property type="entry name" value="OS06G0554600 PROTEIN"/>
    <property type="match status" value="1"/>
</dbReference>
<organism evidence="3 4">
    <name type="scientific">Trifolium pratense</name>
    <name type="common">Red clover</name>
    <dbReference type="NCBI Taxonomy" id="57577"/>
    <lineage>
        <taxon>Eukaryota</taxon>
        <taxon>Viridiplantae</taxon>
        <taxon>Streptophyta</taxon>
        <taxon>Embryophyta</taxon>
        <taxon>Tracheophyta</taxon>
        <taxon>Spermatophyta</taxon>
        <taxon>Magnoliopsida</taxon>
        <taxon>eudicotyledons</taxon>
        <taxon>Gunneridae</taxon>
        <taxon>Pentapetalae</taxon>
        <taxon>rosids</taxon>
        <taxon>fabids</taxon>
        <taxon>Fabales</taxon>
        <taxon>Fabaceae</taxon>
        <taxon>Papilionoideae</taxon>
        <taxon>50 kb inversion clade</taxon>
        <taxon>NPAAA clade</taxon>
        <taxon>Hologalegina</taxon>
        <taxon>IRL clade</taxon>
        <taxon>Trifolieae</taxon>
        <taxon>Trifolium</taxon>
    </lineage>
</organism>
<evidence type="ECO:0008006" key="5">
    <source>
        <dbReference type="Google" id="ProtNLM"/>
    </source>
</evidence>
<dbReference type="Pfam" id="PF05553">
    <property type="entry name" value="DUF761"/>
    <property type="match status" value="1"/>
</dbReference>
<evidence type="ECO:0000313" key="3">
    <source>
        <dbReference type="EMBL" id="PNX98861.1"/>
    </source>
</evidence>
<reference evidence="3 4" key="2">
    <citation type="journal article" date="2017" name="Front. Plant Sci.">
        <title>Gene Classification and Mining of Molecular Markers Useful in Red Clover (Trifolium pratense) Breeding.</title>
        <authorList>
            <person name="Istvanek J."/>
            <person name="Dluhosova J."/>
            <person name="Dluhos P."/>
            <person name="Patkova L."/>
            <person name="Nedelnik J."/>
            <person name="Repkova J."/>
        </authorList>
    </citation>
    <scope>NUCLEOTIDE SEQUENCE [LARGE SCALE GENOMIC DNA]</scope>
    <source>
        <strain evidence="4">cv. Tatra</strain>
        <tissue evidence="3">Young leaves</tissue>
    </source>
</reference>
<comment type="caution">
    <text evidence="3">The sequence shown here is derived from an EMBL/GenBank/DDBJ whole genome shotgun (WGS) entry which is preliminary data.</text>
</comment>
<dbReference type="Proteomes" id="UP000236291">
    <property type="component" value="Unassembled WGS sequence"/>
</dbReference>
<dbReference type="OrthoDB" id="696337at2759"/>
<sequence length="203" mass="23354">MEIEARQNMVAKKLWNMVRVLLFMIRKGIAKTKTMVDLNLILKRGKLAGKGLINTLILNHQLYYSSLTCRSHDNINSFISPCEYEFSCSNTPVNPLYHSSRRFSKSRQRHNDVSIMKNNNIDVQKVFIEMMLNNEKVEAVADSPLVALPGFGQSPVGRQLRVTDSPFLLEDEGDSHHVDKAAEEFINNFYKDLNRQNRSISFF</sequence>
<evidence type="ECO:0000313" key="4">
    <source>
        <dbReference type="Proteomes" id="UP000236291"/>
    </source>
</evidence>